<feature type="region of interest" description="Disordered" evidence="1">
    <location>
        <begin position="590"/>
        <end position="637"/>
    </location>
</feature>
<organism evidence="2 3">
    <name type="scientific">Pleurodeles waltl</name>
    <name type="common">Iberian ribbed newt</name>
    <dbReference type="NCBI Taxonomy" id="8319"/>
    <lineage>
        <taxon>Eukaryota</taxon>
        <taxon>Metazoa</taxon>
        <taxon>Chordata</taxon>
        <taxon>Craniata</taxon>
        <taxon>Vertebrata</taxon>
        <taxon>Euteleostomi</taxon>
        <taxon>Amphibia</taxon>
        <taxon>Batrachia</taxon>
        <taxon>Caudata</taxon>
        <taxon>Salamandroidea</taxon>
        <taxon>Salamandridae</taxon>
        <taxon>Pleurodelinae</taxon>
        <taxon>Pleurodeles</taxon>
    </lineage>
</organism>
<dbReference type="SUPFAM" id="SSF50630">
    <property type="entry name" value="Acid proteases"/>
    <property type="match status" value="1"/>
</dbReference>
<dbReference type="Gene3D" id="2.40.70.10">
    <property type="entry name" value="Acid Proteases"/>
    <property type="match status" value="1"/>
</dbReference>
<comment type="caution">
    <text evidence="2">The sequence shown here is derived from an EMBL/GenBank/DDBJ whole genome shotgun (WGS) entry which is preliminary data.</text>
</comment>
<dbReference type="AlphaFoldDB" id="A0AAV7NM41"/>
<accession>A0AAV7NM41</accession>
<proteinExistence type="predicted"/>
<reference evidence="2" key="1">
    <citation type="journal article" date="2022" name="bioRxiv">
        <title>Sequencing and chromosome-scale assembly of the giantPleurodeles waltlgenome.</title>
        <authorList>
            <person name="Brown T."/>
            <person name="Elewa A."/>
            <person name="Iarovenko S."/>
            <person name="Subramanian E."/>
            <person name="Araus A.J."/>
            <person name="Petzold A."/>
            <person name="Susuki M."/>
            <person name="Suzuki K.-i.T."/>
            <person name="Hayashi T."/>
            <person name="Toyoda A."/>
            <person name="Oliveira C."/>
            <person name="Osipova E."/>
            <person name="Leigh N.D."/>
            <person name="Simon A."/>
            <person name="Yun M.H."/>
        </authorList>
    </citation>
    <scope>NUCLEOTIDE SEQUENCE</scope>
    <source>
        <strain evidence="2">20211129_DDA</strain>
        <tissue evidence="2">Liver</tissue>
    </source>
</reference>
<feature type="region of interest" description="Disordered" evidence="1">
    <location>
        <begin position="327"/>
        <end position="429"/>
    </location>
</feature>
<dbReference type="PANTHER" id="PTHR46888:SF1">
    <property type="entry name" value="RIBONUCLEASE H"/>
    <property type="match status" value="1"/>
</dbReference>
<dbReference type="EMBL" id="JANPWB010000012">
    <property type="protein sequence ID" value="KAJ1116184.1"/>
    <property type="molecule type" value="Genomic_DNA"/>
</dbReference>
<sequence length="712" mass="78566">MNVVELDTTPYLHLKMRELRSLCNIKKITIGSRPTKIQLQELLAEFEKANPSDDDITEEEISDLEANVPPPVLNRENRTPQVLSPTVLVRNSESLTGGSHISEITEDALSEDDLLLARMAKRLALERQLLAIERERQEMGLGPINGGSNINRVRDSPDMLKIPKGIVTKYEDGDDITKWFTAFERACVTRKVNRSHWGALLWEMFTGKCRDRLLTLSGKDAESYDLMKGTLIEGFGFSTEEYRIRFRGAQKSSSQTWVDFVDYSVKTLDGWIQGSGVSNYDGLYNLFVKEHLLSNCFNDKLHQHLVDLGPISPQELGKKADHWVKTRVSKTSTGGDQKKGVTKTPQGKGDETTKTKNSKESSTGPQKPAQEGGPRASSQNNGYKGKNFDPKKAWCHSCKQHGHQTGDKACPKKGSTPNSHPGNTGMASLQVGSTVCPEQIRVHTEATLVSESGVDLATLAVWPPNMQKYRQQLLINGTRIEGLRDTGASVTMVTEKLVSPGQYLTGKTYTVTNADNQRKVHPMAMVTLEWGGVNGLKQVVVSSNIPVDCLLGNDLESSAWAEVELKTHAAMLGIPELVCVKTRAQCKAQGEQVELESGRMAQPTKRTGKSVGKPTTTQQKKGNLSSQEEVLPSEGTEPLELEPYQVELLGPRDPPGRSCVRDKKPVPLLKALGSKLLKSPRTRKMEHIGSIGKMDSCTLRPETPNLVPLGEW</sequence>
<feature type="compositionally biased region" description="Polar residues" evidence="1">
    <location>
        <begin position="415"/>
        <end position="429"/>
    </location>
</feature>
<gene>
    <name evidence="2" type="ORF">NDU88_004402</name>
</gene>
<dbReference type="InterPro" id="IPR021109">
    <property type="entry name" value="Peptidase_aspartic_dom_sf"/>
</dbReference>
<evidence type="ECO:0000313" key="3">
    <source>
        <dbReference type="Proteomes" id="UP001066276"/>
    </source>
</evidence>
<keyword evidence="3" id="KW-1185">Reference proteome</keyword>
<dbReference type="Pfam" id="PF13975">
    <property type="entry name" value="gag-asp_proteas"/>
    <property type="match status" value="1"/>
</dbReference>
<evidence type="ECO:0000256" key="1">
    <source>
        <dbReference type="SAM" id="MobiDB-lite"/>
    </source>
</evidence>
<dbReference type="Proteomes" id="UP001066276">
    <property type="component" value="Chromosome 8"/>
</dbReference>
<feature type="compositionally biased region" description="Basic and acidic residues" evidence="1">
    <location>
        <begin position="348"/>
        <end position="359"/>
    </location>
</feature>
<evidence type="ECO:0000313" key="2">
    <source>
        <dbReference type="EMBL" id="KAJ1116184.1"/>
    </source>
</evidence>
<feature type="compositionally biased region" description="Polar residues" evidence="1">
    <location>
        <begin position="613"/>
        <end position="628"/>
    </location>
</feature>
<protein>
    <submittedName>
        <fullName evidence="2">Uncharacterized protein</fullName>
    </submittedName>
</protein>
<dbReference type="PANTHER" id="PTHR46888">
    <property type="entry name" value="ZINC KNUCKLE DOMAINCONTAINING PROTEIN-RELATED"/>
    <property type="match status" value="1"/>
</dbReference>
<name>A0AAV7NM41_PLEWA</name>